<protein>
    <submittedName>
        <fullName evidence="3">Uncharacterized protein</fullName>
    </submittedName>
</protein>
<evidence type="ECO:0000313" key="4">
    <source>
        <dbReference type="Proteomes" id="UP000076532"/>
    </source>
</evidence>
<accession>A0A166PCQ1</accession>
<evidence type="ECO:0000313" key="2">
    <source>
        <dbReference type="EMBL" id="KZP20558.1"/>
    </source>
</evidence>
<dbReference type="Proteomes" id="UP000076532">
    <property type="component" value="Unassembled WGS sequence"/>
</dbReference>
<keyword evidence="4" id="KW-1185">Reference proteome</keyword>
<gene>
    <name evidence="3" type="ORF">FIBSPDRAFT_362130</name>
    <name evidence="2" type="ORF">FIBSPDRAFT_536816</name>
</gene>
<sequence length="84" mass="9620">MSVPILREHHIHIIYRLAYYCESESVRVIHKRQSRISSRKGTDCGPTTDGAAADPQHAAPQNITTQGQREHDFQSEYDTMLCHQ</sequence>
<dbReference type="AlphaFoldDB" id="A0A166PCQ1"/>
<feature type="region of interest" description="Disordered" evidence="1">
    <location>
        <begin position="32"/>
        <end position="73"/>
    </location>
</feature>
<organism evidence="3 4">
    <name type="scientific">Athelia psychrophila</name>
    <dbReference type="NCBI Taxonomy" id="1759441"/>
    <lineage>
        <taxon>Eukaryota</taxon>
        <taxon>Fungi</taxon>
        <taxon>Dikarya</taxon>
        <taxon>Basidiomycota</taxon>
        <taxon>Agaricomycotina</taxon>
        <taxon>Agaricomycetes</taxon>
        <taxon>Agaricomycetidae</taxon>
        <taxon>Atheliales</taxon>
        <taxon>Atheliaceae</taxon>
        <taxon>Athelia</taxon>
    </lineage>
</organism>
<proteinExistence type="predicted"/>
<evidence type="ECO:0000313" key="3">
    <source>
        <dbReference type="EMBL" id="KZP25954.1"/>
    </source>
</evidence>
<evidence type="ECO:0000256" key="1">
    <source>
        <dbReference type="SAM" id="MobiDB-lite"/>
    </source>
</evidence>
<dbReference type="EMBL" id="KV417554">
    <property type="protein sequence ID" value="KZP20558.1"/>
    <property type="molecule type" value="Genomic_DNA"/>
</dbReference>
<name>A0A166PCQ1_9AGAM</name>
<reference evidence="3 4" key="1">
    <citation type="journal article" date="2016" name="Mol. Biol. Evol.">
        <title>Comparative Genomics of Early-Diverging Mushroom-Forming Fungi Provides Insights into the Origins of Lignocellulose Decay Capabilities.</title>
        <authorList>
            <person name="Nagy L.G."/>
            <person name="Riley R."/>
            <person name="Tritt A."/>
            <person name="Adam C."/>
            <person name="Daum C."/>
            <person name="Floudas D."/>
            <person name="Sun H."/>
            <person name="Yadav J.S."/>
            <person name="Pangilinan J."/>
            <person name="Larsson K.H."/>
            <person name="Matsuura K."/>
            <person name="Barry K."/>
            <person name="Labutti K."/>
            <person name="Kuo R."/>
            <person name="Ohm R.A."/>
            <person name="Bhattacharya S.S."/>
            <person name="Shirouzu T."/>
            <person name="Yoshinaga Y."/>
            <person name="Martin F.M."/>
            <person name="Grigoriev I.V."/>
            <person name="Hibbett D.S."/>
        </authorList>
    </citation>
    <scope>NUCLEOTIDE SEQUENCE [LARGE SCALE GENOMIC DNA]</scope>
    <source>
        <strain evidence="3 4">CBS 109695</strain>
    </source>
</reference>
<dbReference type="EMBL" id="KV417517">
    <property type="protein sequence ID" value="KZP25954.1"/>
    <property type="molecule type" value="Genomic_DNA"/>
</dbReference>